<name>A0A448WMU4_9PLAT</name>
<comment type="caution">
    <text evidence="2">The sequence shown here is derived from an EMBL/GenBank/DDBJ whole genome shotgun (WGS) entry which is preliminary data.</text>
</comment>
<feature type="region of interest" description="Disordered" evidence="1">
    <location>
        <begin position="257"/>
        <end position="285"/>
    </location>
</feature>
<dbReference type="AlphaFoldDB" id="A0A448WMU4"/>
<accession>A0A448WMU4</accession>
<feature type="region of interest" description="Disordered" evidence="1">
    <location>
        <begin position="80"/>
        <end position="115"/>
    </location>
</feature>
<dbReference type="EMBL" id="CAAALY010025202">
    <property type="protein sequence ID" value="VEL15613.1"/>
    <property type="molecule type" value="Genomic_DNA"/>
</dbReference>
<reference evidence="2" key="1">
    <citation type="submission" date="2018-11" db="EMBL/GenBank/DDBJ databases">
        <authorList>
            <consortium name="Pathogen Informatics"/>
        </authorList>
    </citation>
    <scope>NUCLEOTIDE SEQUENCE</scope>
</reference>
<feature type="compositionally biased region" description="Polar residues" evidence="1">
    <location>
        <begin position="80"/>
        <end position="94"/>
    </location>
</feature>
<gene>
    <name evidence="2" type="ORF">PXEA_LOCUS9053</name>
</gene>
<organism evidence="2 3">
    <name type="scientific">Protopolystoma xenopodis</name>
    <dbReference type="NCBI Taxonomy" id="117903"/>
    <lineage>
        <taxon>Eukaryota</taxon>
        <taxon>Metazoa</taxon>
        <taxon>Spiralia</taxon>
        <taxon>Lophotrochozoa</taxon>
        <taxon>Platyhelminthes</taxon>
        <taxon>Monogenea</taxon>
        <taxon>Polyopisthocotylea</taxon>
        <taxon>Polystomatidea</taxon>
        <taxon>Polystomatidae</taxon>
        <taxon>Protopolystoma</taxon>
    </lineage>
</organism>
<dbReference type="Proteomes" id="UP000784294">
    <property type="component" value="Unassembled WGS sequence"/>
</dbReference>
<evidence type="ECO:0000313" key="3">
    <source>
        <dbReference type="Proteomes" id="UP000784294"/>
    </source>
</evidence>
<sequence>MVFFAQINRQKFKATLLRYLVKPIYESLRLTSSKNDSSHLNSILLVIDAVCTSTEAAFADDSCKSLSPISPEILINHPFASQSVSNPSDSTASKGLTRVSAVRHPHPHSSSSTSVSLASQAVASLQRISETPLRSASSRIDDGNICYGTSSLSHATSGVGVARPLAGVDIPANRNLCKLQSFPEPCQLRNQPLEHLFRSASAMSYLVAASPKPKFNLMDNSFPIMPTRRACSSCQGSLTNSKDLEDGVDGGGVSLFTDPSAKRHPEEAEISTRTPQSPSLRQVNDSVKIRYLN</sequence>
<proteinExistence type="predicted"/>
<protein>
    <submittedName>
        <fullName evidence="2">Uncharacterized protein</fullName>
    </submittedName>
</protein>
<evidence type="ECO:0000256" key="1">
    <source>
        <dbReference type="SAM" id="MobiDB-lite"/>
    </source>
</evidence>
<keyword evidence="3" id="KW-1185">Reference proteome</keyword>
<feature type="compositionally biased region" description="Polar residues" evidence="1">
    <location>
        <begin position="271"/>
        <end position="285"/>
    </location>
</feature>
<evidence type="ECO:0000313" key="2">
    <source>
        <dbReference type="EMBL" id="VEL15613.1"/>
    </source>
</evidence>